<dbReference type="Gene3D" id="3.30.1340.30">
    <property type="match status" value="5"/>
</dbReference>
<evidence type="ECO:0000313" key="2">
    <source>
        <dbReference type="EMBL" id="MBD3323259.1"/>
    </source>
</evidence>
<feature type="domain" description="BON" evidence="1">
    <location>
        <begin position="344"/>
        <end position="412"/>
    </location>
</feature>
<reference evidence="2" key="1">
    <citation type="submission" date="2019-11" db="EMBL/GenBank/DDBJ databases">
        <title>Microbial mats filling the niche in hypersaline microbial mats.</title>
        <authorList>
            <person name="Wong H.L."/>
            <person name="Macleod F.I."/>
            <person name="White R.A. III"/>
            <person name="Burns B.P."/>
        </authorList>
    </citation>
    <scope>NUCLEOTIDE SEQUENCE</scope>
    <source>
        <strain evidence="2">Rbin_158</strain>
    </source>
</reference>
<feature type="domain" description="BON" evidence="1">
    <location>
        <begin position="187"/>
        <end position="255"/>
    </location>
</feature>
<protein>
    <submittedName>
        <fullName evidence="2">BON domain-containing protein</fullName>
    </submittedName>
</protein>
<feature type="domain" description="BON" evidence="1">
    <location>
        <begin position="271"/>
        <end position="339"/>
    </location>
</feature>
<proteinExistence type="predicted"/>
<organism evidence="2 3">
    <name type="scientific">candidate division KSB3 bacterium</name>
    <dbReference type="NCBI Taxonomy" id="2044937"/>
    <lineage>
        <taxon>Bacteria</taxon>
        <taxon>candidate division KSB3</taxon>
    </lineage>
</organism>
<evidence type="ECO:0000313" key="3">
    <source>
        <dbReference type="Proteomes" id="UP000649604"/>
    </source>
</evidence>
<dbReference type="InterPro" id="IPR007055">
    <property type="entry name" value="BON_dom"/>
</dbReference>
<dbReference type="SMART" id="SM00749">
    <property type="entry name" value="BON"/>
    <property type="match status" value="6"/>
</dbReference>
<feature type="domain" description="BON" evidence="1">
    <location>
        <begin position="42"/>
        <end position="110"/>
    </location>
</feature>
<comment type="caution">
    <text evidence="2">The sequence shown here is derived from an EMBL/GenBank/DDBJ whole genome shotgun (WGS) entry which is preliminary data.</text>
</comment>
<dbReference type="PANTHER" id="PTHR34606:SF15">
    <property type="entry name" value="BON DOMAIN-CONTAINING PROTEIN"/>
    <property type="match status" value="1"/>
</dbReference>
<dbReference type="PANTHER" id="PTHR34606">
    <property type="entry name" value="BON DOMAIN-CONTAINING PROTEIN"/>
    <property type="match status" value="1"/>
</dbReference>
<name>A0A9D5JS51_9BACT</name>
<gene>
    <name evidence="2" type="ORF">GF339_01670</name>
</gene>
<dbReference type="AlphaFoldDB" id="A0A9D5JS51"/>
<evidence type="ECO:0000259" key="1">
    <source>
        <dbReference type="PROSITE" id="PS50914"/>
    </source>
</evidence>
<feature type="domain" description="BON" evidence="1">
    <location>
        <begin position="114"/>
        <end position="182"/>
    </location>
</feature>
<dbReference type="InterPro" id="IPR014004">
    <property type="entry name" value="Transpt-assoc_nodulatn_dom_bac"/>
</dbReference>
<dbReference type="Pfam" id="PF04972">
    <property type="entry name" value="BON"/>
    <property type="match status" value="6"/>
</dbReference>
<accession>A0A9D5JS51</accession>
<dbReference type="InterPro" id="IPR051686">
    <property type="entry name" value="Lipoprotein_DolP"/>
</dbReference>
<dbReference type="EMBL" id="WJJP01000047">
    <property type="protein sequence ID" value="MBD3323259.1"/>
    <property type="molecule type" value="Genomic_DNA"/>
</dbReference>
<dbReference type="PROSITE" id="PS50914">
    <property type="entry name" value="BON"/>
    <property type="match status" value="5"/>
</dbReference>
<sequence>MTHTQNTLRTIRLLTVAMLLSISLIFIPAPGTQVAAQLEDIPDRDITLALQGQLLDDEIVSGHLIDVEVTNGIVTLSGTVDHLLAQARAVKLAESMKGVRSVIDQLTVRPVARSDEQIRKDVLSALALDPATESYEIAVTVNLAVVTLEGTVDAWAEKELAAQVVKGVEGVQEIFNNIEIEQPPARPDNEIQPEIERRFELNPYVDETLIDVQVEDGHVTLTGTVGSVAEKTEAYTDAWVTGVKTVDDSELQVEWWAREETRRKEAPVIQSDEAIRNAVNDALFYDPRVSSFEIGVSVESGEVTLTGIVTNLKARRVAEEDAEQTAGVWRVKNFIRVRPESPPTDAQIAQSVREALRWDPLVERDDITVKVFNKKAYLHGIVDTATEKWQAEDVVSRVNGVVDVQNFLKINTEWTWKTDRAIKEDIGDEYFWSLFVDGDAVDVTVEEGVATLKGTVDSWSEYNAAVENAFEGGATAVESHLNVEGSPNTYPTYYESRPSYYW</sequence>
<dbReference type="Proteomes" id="UP000649604">
    <property type="component" value="Unassembled WGS sequence"/>
</dbReference>